<feature type="transmembrane region" description="Helical" evidence="1">
    <location>
        <begin position="33"/>
        <end position="54"/>
    </location>
</feature>
<reference evidence="2" key="1">
    <citation type="journal article" date="2020" name="Stud. Mycol.">
        <title>101 Dothideomycetes genomes: a test case for predicting lifestyles and emergence of pathogens.</title>
        <authorList>
            <person name="Haridas S."/>
            <person name="Albert R."/>
            <person name="Binder M."/>
            <person name="Bloem J."/>
            <person name="Labutti K."/>
            <person name="Salamov A."/>
            <person name="Andreopoulos B."/>
            <person name="Baker S."/>
            <person name="Barry K."/>
            <person name="Bills G."/>
            <person name="Bluhm B."/>
            <person name="Cannon C."/>
            <person name="Castanera R."/>
            <person name="Culley D."/>
            <person name="Daum C."/>
            <person name="Ezra D."/>
            <person name="Gonzalez J."/>
            <person name="Henrissat B."/>
            <person name="Kuo A."/>
            <person name="Liang C."/>
            <person name="Lipzen A."/>
            <person name="Lutzoni F."/>
            <person name="Magnuson J."/>
            <person name="Mondo S."/>
            <person name="Nolan M."/>
            <person name="Ohm R."/>
            <person name="Pangilinan J."/>
            <person name="Park H.-J."/>
            <person name="Ramirez L."/>
            <person name="Alfaro M."/>
            <person name="Sun H."/>
            <person name="Tritt A."/>
            <person name="Yoshinaga Y."/>
            <person name="Zwiers L.-H."/>
            <person name="Turgeon B."/>
            <person name="Goodwin S."/>
            <person name="Spatafora J."/>
            <person name="Crous P."/>
            <person name="Grigoriev I."/>
        </authorList>
    </citation>
    <scope>NUCLEOTIDE SEQUENCE</scope>
    <source>
        <strain evidence="2">CBS 110217</strain>
    </source>
</reference>
<evidence type="ECO:0000256" key="1">
    <source>
        <dbReference type="SAM" id="Phobius"/>
    </source>
</evidence>
<keyword evidence="1" id="KW-1133">Transmembrane helix</keyword>
<name>A0A9P4HJB2_9PLEO</name>
<keyword evidence="1" id="KW-0812">Transmembrane</keyword>
<accession>A0A9P4HJB2</accession>
<organism evidence="2 3">
    <name type="scientific">Setomelanomma holmii</name>
    <dbReference type="NCBI Taxonomy" id="210430"/>
    <lineage>
        <taxon>Eukaryota</taxon>
        <taxon>Fungi</taxon>
        <taxon>Dikarya</taxon>
        <taxon>Ascomycota</taxon>
        <taxon>Pezizomycotina</taxon>
        <taxon>Dothideomycetes</taxon>
        <taxon>Pleosporomycetidae</taxon>
        <taxon>Pleosporales</taxon>
        <taxon>Pleosporineae</taxon>
        <taxon>Phaeosphaeriaceae</taxon>
        <taxon>Setomelanomma</taxon>
    </lineage>
</organism>
<proteinExistence type="predicted"/>
<protein>
    <submittedName>
        <fullName evidence="2">Uncharacterized protein</fullName>
    </submittedName>
</protein>
<sequence length="198" mass="21728">MEVGICASTASRSCRTTPRKPVNGYHHVDPDTVLMFAFSIMSFCLSVVSALSMASQVTLTRRSHASHRMSCTEARQLMFSHMFSGLTGLHKSYHYAMLVFPADSTSPLSLGLCDTRGRLCDDKQAGAYLCVRGCRGFVVAKRDRCTMVVADRGTERRGGDLVPWHRFLLRWDVNHGASMPSGGQCCCRKCGPANDVAV</sequence>
<dbReference type="Proteomes" id="UP000799777">
    <property type="component" value="Unassembled WGS sequence"/>
</dbReference>
<evidence type="ECO:0000313" key="3">
    <source>
        <dbReference type="Proteomes" id="UP000799777"/>
    </source>
</evidence>
<keyword evidence="3" id="KW-1185">Reference proteome</keyword>
<keyword evidence="1" id="KW-0472">Membrane</keyword>
<dbReference type="EMBL" id="ML978159">
    <property type="protein sequence ID" value="KAF2035052.1"/>
    <property type="molecule type" value="Genomic_DNA"/>
</dbReference>
<evidence type="ECO:0000313" key="2">
    <source>
        <dbReference type="EMBL" id="KAF2035052.1"/>
    </source>
</evidence>
<comment type="caution">
    <text evidence="2">The sequence shown here is derived from an EMBL/GenBank/DDBJ whole genome shotgun (WGS) entry which is preliminary data.</text>
</comment>
<dbReference type="AlphaFoldDB" id="A0A9P4HJB2"/>
<gene>
    <name evidence="2" type="ORF">EK21DRAFT_85148</name>
</gene>